<feature type="transmembrane region" description="Helical" evidence="2">
    <location>
        <begin position="16"/>
        <end position="35"/>
    </location>
</feature>
<proteinExistence type="predicted"/>
<dbReference type="EMBL" id="JBGUBD010000001">
    <property type="protein sequence ID" value="MFA9477036.1"/>
    <property type="molecule type" value="Genomic_DNA"/>
</dbReference>
<protein>
    <recommendedName>
        <fullName evidence="5">Pilus assembly protein CpaB</fullName>
    </recommendedName>
</protein>
<keyword evidence="4" id="KW-1185">Reference proteome</keyword>
<keyword evidence="2" id="KW-0812">Transmembrane</keyword>
<evidence type="ECO:0000256" key="2">
    <source>
        <dbReference type="SAM" id="Phobius"/>
    </source>
</evidence>
<name>A0ABV4U0G9_9BACT</name>
<comment type="caution">
    <text evidence="3">The sequence shown here is derived from an EMBL/GenBank/DDBJ whole genome shotgun (WGS) entry which is preliminary data.</text>
</comment>
<reference evidence="3 4" key="1">
    <citation type="submission" date="2024-08" db="EMBL/GenBank/DDBJ databases">
        <title>Whole-genome sequencing of halo(alkali)philic microorganisms from hypersaline lakes.</title>
        <authorList>
            <person name="Sorokin D.Y."/>
            <person name="Merkel A.Y."/>
            <person name="Messina E."/>
            <person name="Yakimov M."/>
        </authorList>
    </citation>
    <scope>NUCLEOTIDE SEQUENCE [LARGE SCALE GENOMIC DNA]</scope>
    <source>
        <strain evidence="3 4">AB-hyl4</strain>
    </source>
</reference>
<evidence type="ECO:0008006" key="5">
    <source>
        <dbReference type="Google" id="ProtNLM"/>
    </source>
</evidence>
<sequence length="246" mass="27598">MPASPLVESPRRQRQLVAVLMFLVFMGSIGAAYLFSEARIGQQQVRFRTEQIDRLRFQVPEHWQTDEQAQQALGIAGARVLRNPDRPHQMLRILPIELETPQAPENMLNYATVALLGEQEIQTFQSLYVQVPSPGSALQVADRTGISRPDPSRPEVRVHLIAAMTVDQRTHWIMHLVDEPQAGEPPGRVLQQNAILFRHIERFVEVPNGHENDENDADDDEIAPSAEPDEPADGTEPTAESPEPSD</sequence>
<organism evidence="3 4">
    <name type="scientific">Natronomicrosphaera hydrolytica</name>
    <dbReference type="NCBI Taxonomy" id="3242702"/>
    <lineage>
        <taxon>Bacteria</taxon>
        <taxon>Pseudomonadati</taxon>
        <taxon>Planctomycetota</taxon>
        <taxon>Phycisphaerae</taxon>
        <taxon>Phycisphaerales</taxon>
        <taxon>Phycisphaeraceae</taxon>
        <taxon>Natronomicrosphaera</taxon>
    </lineage>
</organism>
<evidence type="ECO:0000313" key="3">
    <source>
        <dbReference type="EMBL" id="MFA9477036.1"/>
    </source>
</evidence>
<keyword evidence="2" id="KW-0472">Membrane</keyword>
<feature type="region of interest" description="Disordered" evidence="1">
    <location>
        <begin position="207"/>
        <end position="246"/>
    </location>
</feature>
<feature type="compositionally biased region" description="Acidic residues" evidence="1">
    <location>
        <begin position="213"/>
        <end position="233"/>
    </location>
</feature>
<gene>
    <name evidence="3" type="ORF">ACERK3_01890</name>
</gene>
<keyword evidence="2" id="KW-1133">Transmembrane helix</keyword>
<dbReference type="Proteomes" id="UP001575105">
    <property type="component" value="Unassembled WGS sequence"/>
</dbReference>
<evidence type="ECO:0000256" key="1">
    <source>
        <dbReference type="SAM" id="MobiDB-lite"/>
    </source>
</evidence>
<accession>A0ABV4U0G9</accession>
<evidence type="ECO:0000313" key="4">
    <source>
        <dbReference type="Proteomes" id="UP001575105"/>
    </source>
</evidence>
<dbReference type="RefSeq" id="WP_425343959.1">
    <property type="nucleotide sequence ID" value="NZ_JBGUBD010000001.1"/>
</dbReference>